<gene>
    <name evidence="10" type="ORF">UFOPK3610_01303</name>
</gene>
<comment type="catalytic activity">
    <reaction evidence="8">
        <text>adenosine + phosphate = alpha-D-ribose 1-phosphate + adenine</text>
        <dbReference type="Rhea" id="RHEA:27642"/>
        <dbReference type="ChEBI" id="CHEBI:16335"/>
        <dbReference type="ChEBI" id="CHEBI:16708"/>
        <dbReference type="ChEBI" id="CHEBI:43474"/>
        <dbReference type="ChEBI" id="CHEBI:57720"/>
        <dbReference type="EC" id="2.4.2.1"/>
    </reaction>
    <physiologicalReaction direction="left-to-right" evidence="8">
        <dbReference type="Rhea" id="RHEA:27643"/>
    </physiologicalReaction>
</comment>
<keyword evidence="4" id="KW-0479">Metal-binding</keyword>
<accession>A0A6J7HHW5</accession>
<evidence type="ECO:0000256" key="9">
    <source>
        <dbReference type="ARBA" id="ARBA00049893"/>
    </source>
</evidence>
<comment type="catalytic activity">
    <reaction evidence="9">
        <text>S-methyl-5'-thioadenosine + phosphate = 5-(methylsulfanyl)-alpha-D-ribose 1-phosphate + adenine</text>
        <dbReference type="Rhea" id="RHEA:11852"/>
        <dbReference type="ChEBI" id="CHEBI:16708"/>
        <dbReference type="ChEBI" id="CHEBI:17509"/>
        <dbReference type="ChEBI" id="CHEBI:43474"/>
        <dbReference type="ChEBI" id="CHEBI:58533"/>
        <dbReference type="EC" id="2.4.2.28"/>
    </reaction>
    <physiologicalReaction direction="left-to-right" evidence="9">
        <dbReference type="Rhea" id="RHEA:11853"/>
    </physiologicalReaction>
</comment>
<dbReference type="PANTHER" id="PTHR30616:SF2">
    <property type="entry name" value="PURINE NUCLEOSIDE PHOSPHORYLASE LACC1"/>
    <property type="match status" value="1"/>
</dbReference>
<dbReference type="SUPFAM" id="SSF64438">
    <property type="entry name" value="CNF1/YfiH-like putative cysteine hydrolases"/>
    <property type="match status" value="1"/>
</dbReference>
<evidence type="ECO:0000256" key="2">
    <source>
        <dbReference type="ARBA" id="ARBA00007353"/>
    </source>
</evidence>
<keyword evidence="3" id="KW-0808">Transferase</keyword>
<evidence type="ECO:0000256" key="3">
    <source>
        <dbReference type="ARBA" id="ARBA00022679"/>
    </source>
</evidence>
<comment type="catalytic activity">
    <reaction evidence="7">
        <text>adenosine + H2O + H(+) = inosine + NH4(+)</text>
        <dbReference type="Rhea" id="RHEA:24408"/>
        <dbReference type="ChEBI" id="CHEBI:15377"/>
        <dbReference type="ChEBI" id="CHEBI:15378"/>
        <dbReference type="ChEBI" id="CHEBI:16335"/>
        <dbReference type="ChEBI" id="CHEBI:17596"/>
        <dbReference type="ChEBI" id="CHEBI:28938"/>
        <dbReference type="EC" id="3.5.4.4"/>
    </reaction>
    <physiologicalReaction direction="left-to-right" evidence="7">
        <dbReference type="Rhea" id="RHEA:24409"/>
    </physiologicalReaction>
</comment>
<keyword evidence="5" id="KW-0378">Hydrolase</keyword>
<dbReference type="CDD" id="cd16833">
    <property type="entry name" value="YfiH"/>
    <property type="match status" value="1"/>
</dbReference>
<dbReference type="GO" id="GO:0005507">
    <property type="term" value="F:copper ion binding"/>
    <property type="evidence" value="ECO:0007669"/>
    <property type="project" value="TreeGrafter"/>
</dbReference>
<dbReference type="InterPro" id="IPR038371">
    <property type="entry name" value="Cu_polyphenol_OxRdtase_sf"/>
</dbReference>
<evidence type="ECO:0000256" key="7">
    <source>
        <dbReference type="ARBA" id="ARBA00047989"/>
    </source>
</evidence>
<evidence type="ECO:0000313" key="10">
    <source>
        <dbReference type="EMBL" id="CAB4919142.1"/>
    </source>
</evidence>
<organism evidence="10">
    <name type="scientific">freshwater metagenome</name>
    <dbReference type="NCBI Taxonomy" id="449393"/>
    <lineage>
        <taxon>unclassified sequences</taxon>
        <taxon>metagenomes</taxon>
        <taxon>ecological metagenomes</taxon>
    </lineage>
</organism>
<dbReference type="Pfam" id="PF02578">
    <property type="entry name" value="Cu-oxidase_4"/>
    <property type="match status" value="1"/>
</dbReference>
<dbReference type="EMBL" id="CAFBMR010000056">
    <property type="protein sequence ID" value="CAB4919142.1"/>
    <property type="molecule type" value="Genomic_DNA"/>
</dbReference>
<proteinExistence type="inferred from homology"/>
<evidence type="ECO:0000256" key="8">
    <source>
        <dbReference type="ARBA" id="ARBA00048968"/>
    </source>
</evidence>
<sequence length="229" mass="23737">MSVGWLFTDRCGGVSTTPYAGANLGLHVGDDPQDVMSNRSDLSSRIGGLGLATMSQVHGSTVLTALTVGEVGEADALVSATSGIALVVQVADCVPVLLADESAGVIGAVHAGWRGAAVDVVAAAVARMEQLGAHSGATQAYIGPAICGRCYEVGLEVVEQVGKVMPTAPGHTSWGTPSVDLRAGMRDRLERLGIHSELVGECTFEHPETYFSYRRDGVTGRQAGVIWMT</sequence>
<reference evidence="10" key="1">
    <citation type="submission" date="2020-05" db="EMBL/GenBank/DDBJ databases">
        <authorList>
            <person name="Chiriac C."/>
            <person name="Salcher M."/>
            <person name="Ghai R."/>
            <person name="Kavagutti S V."/>
        </authorList>
    </citation>
    <scope>NUCLEOTIDE SEQUENCE</scope>
</reference>
<evidence type="ECO:0000256" key="1">
    <source>
        <dbReference type="ARBA" id="ARBA00000553"/>
    </source>
</evidence>
<name>A0A6J7HHW5_9ZZZZ</name>
<protein>
    <submittedName>
        <fullName evidence="10">Unannotated protein</fullName>
    </submittedName>
</protein>
<evidence type="ECO:0000256" key="6">
    <source>
        <dbReference type="ARBA" id="ARBA00022833"/>
    </source>
</evidence>
<dbReference type="GO" id="GO:0017061">
    <property type="term" value="F:S-methyl-5-thioadenosine phosphorylase activity"/>
    <property type="evidence" value="ECO:0007669"/>
    <property type="project" value="UniProtKB-EC"/>
</dbReference>
<dbReference type="PANTHER" id="PTHR30616">
    <property type="entry name" value="UNCHARACTERIZED PROTEIN YFIH"/>
    <property type="match status" value="1"/>
</dbReference>
<dbReference type="GO" id="GO:0016787">
    <property type="term" value="F:hydrolase activity"/>
    <property type="evidence" value="ECO:0007669"/>
    <property type="project" value="UniProtKB-KW"/>
</dbReference>
<dbReference type="Gene3D" id="3.60.140.10">
    <property type="entry name" value="CNF1/YfiH-like putative cysteine hydrolases"/>
    <property type="match status" value="1"/>
</dbReference>
<comment type="catalytic activity">
    <reaction evidence="1">
        <text>inosine + phosphate = alpha-D-ribose 1-phosphate + hypoxanthine</text>
        <dbReference type="Rhea" id="RHEA:27646"/>
        <dbReference type="ChEBI" id="CHEBI:17368"/>
        <dbReference type="ChEBI" id="CHEBI:17596"/>
        <dbReference type="ChEBI" id="CHEBI:43474"/>
        <dbReference type="ChEBI" id="CHEBI:57720"/>
        <dbReference type="EC" id="2.4.2.1"/>
    </reaction>
    <physiologicalReaction direction="left-to-right" evidence="1">
        <dbReference type="Rhea" id="RHEA:27647"/>
    </physiologicalReaction>
</comment>
<comment type="similarity">
    <text evidence="2">Belongs to the purine nucleoside phosphorylase YfiH/LACC1 family.</text>
</comment>
<dbReference type="InterPro" id="IPR011324">
    <property type="entry name" value="Cytotoxic_necrot_fac-like_cat"/>
</dbReference>
<dbReference type="AlphaFoldDB" id="A0A6J7HHW5"/>
<keyword evidence="6" id="KW-0862">Zinc</keyword>
<evidence type="ECO:0000256" key="4">
    <source>
        <dbReference type="ARBA" id="ARBA00022723"/>
    </source>
</evidence>
<evidence type="ECO:0000256" key="5">
    <source>
        <dbReference type="ARBA" id="ARBA00022801"/>
    </source>
</evidence>
<dbReference type="InterPro" id="IPR003730">
    <property type="entry name" value="Cu_polyphenol_OxRdtase"/>
</dbReference>
<dbReference type="NCBIfam" id="TIGR00726">
    <property type="entry name" value="peptidoglycan editing factor PgeF"/>
    <property type="match status" value="1"/>
</dbReference>